<dbReference type="EMBL" id="MN740684">
    <property type="protein sequence ID" value="QHU07281.1"/>
    <property type="molecule type" value="Genomic_DNA"/>
</dbReference>
<accession>A0A6C0JQX0</accession>
<evidence type="ECO:0000313" key="1">
    <source>
        <dbReference type="EMBL" id="QHU07281.1"/>
    </source>
</evidence>
<reference evidence="1" key="1">
    <citation type="journal article" date="2020" name="Nature">
        <title>Giant virus diversity and host interactions through global metagenomics.</title>
        <authorList>
            <person name="Schulz F."/>
            <person name="Roux S."/>
            <person name="Paez-Espino D."/>
            <person name="Jungbluth S."/>
            <person name="Walsh D.A."/>
            <person name="Denef V.J."/>
            <person name="McMahon K.D."/>
            <person name="Konstantinidis K.T."/>
            <person name="Eloe-Fadrosh E.A."/>
            <person name="Kyrpides N.C."/>
            <person name="Woyke T."/>
        </authorList>
    </citation>
    <scope>NUCLEOTIDE SEQUENCE</scope>
    <source>
        <strain evidence="1">GVMAG-S-1040241-154</strain>
    </source>
</reference>
<sequence length="51" mass="6116">MVEYKYIKTKKILGKDRRVYKKKGSNKEYLKKKDRMVAVSDYKKSQKGKNS</sequence>
<proteinExistence type="predicted"/>
<name>A0A6C0JQX0_9ZZZZ</name>
<dbReference type="AlphaFoldDB" id="A0A6C0JQX0"/>
<protein>
    <submittedName>
        <fullName evidence="1">Uncharacterized protein</fullName>
    </submittedName>
</protein>
<organism evidence="1">
    <name type="scientific">viral metagenome</name>
    <dbReference type="NCBI Taxonomy" id="1070528"/>
    <lineage>
        <taxon>unclassified sequences</taxon>
        <taxon>metagenomes</taxon>
        <taxon>organismal metagenomes</taxon>
    </lineage>
</organism>